<dbReference type="AlphaFoldDB" id="A0A815RWE4"/>
<dbReference type="EMBL" id="CAJNOU010005533">
    <property type="protein sequence ID" value="CAF1481184.1"/>
    <property type="molecule type" value="Genomic_DNA"/>
</dbReference>
<accession>A0A815RWE4</accession>
<dbReference type="Proteomes" id="UP000663889">
    <property type="component" value="Unassembled WGS sequence"/>
</dbReference>
<evidence type="ECO:0000313" key="2">
    <source>
        <dbReference type="Proteomes" id="UP000663889"/>
    </source>
</evidence>
<gene>
    <name evidence="1" type="ORF">SEV965_LOCUS35108</name>
</gene>
<evidence type="ECO:0000313" key="1">
    <source>
        <dbReference type="EMBL" id="CAF1481184.1"/>
    </source>
</evidence>
<comment type="caution">
    <text evidence="1">The sequence shown here is derived from an EMBL/GenBank/DDBJ whole genome shotgun (WGS) entry which is preliminary data.</text>
</comment>
<proteinExistence type="predicted"/>
<reference evidence="1" key="1">
    <citation type="submission" date="2021-02" db="EMBL/GenBank/DDBJ databases">
        <authorList>
            <person name="Nowell W R."/>
        </authorList>
    </citation>
    <scope>NUCLEOTIDE SEQUENCE</scope>
</reference>
<sequence length="339" mass="39318">MEIIENEDSSLYDDHECINGNNNDDAISIMLNYGYNETVTIEEEQSDDDNSILPDKLSLYNYTIDSTYDYCEAFIIIARQANLSKNSIDDKLFLIKSDVPVPNNLRPTEEKLLLLLGVTELFTKRSICLLCYNEFNYQQKICSQCCSTDKNSIAYVRSIVELPPKLRSQRCNMLIISIWIVCIEPPAKLWLNYSVNKLKIIKNQSIDVLNVNHKLIILGITDDCLALSEHMNNKRQYCYDTIHFRTTSQYLKFSKKAGRTQSNIDGYLGESVLGHAKLIILSIYQKLKQVQRKELNFYLANQALPHFFHRKLRSIDNFGFVKATEVRNILFYRLLPHLN</sequence>
<organism evidence="1 2">
    <name type="scientific">Rotaria sordida</name>
    <dbReference type="NCBI Taxonomy" id="392033"/>
    <lineage>
        <taxon>Eukaryota</taxon>
        <taxon>Metazoa</taxon>
        <taxon>Spiralia</taxon>
        <taxon>Gnathifera</taxon>
        <taxon>Rotifera</taxon>
        <taxon>Eurotatoria</taxon>
        <taxon>Bdelloidea</taxon>
        <taxon>Philodinida</taxon>
        <taxon>Philodinidae</taxon>
        <taxon>Rotaria</taxon>
    </lineage>
</organism>
<protein>
    <submittedName>
        <fullName evidence="1">Uncharacterized protein</fullName>
    </submittedName>
</protein>
<name>A0A815RWE4_9BILA</name>